<evidence type="ECO:0000256" key="1">
    <source>
        <dbReference type="SAM" id="MobiDB-lite"/>
    </source>
</evidence>
<gene>
    <name evidence="5" type="ORF">ACFQBQ_11875</name>
</gene>
<comment type="caution">
    <text evidence="5">The sequence shown here is derived from an EMBL/GenBank/DDBJ whole genome shotgun (WGS) entry which is preliminary data.</text>
</comment>
<dbReference type="Pfam" id="PF07587">
    <property type="entry name" value="PSD1"/>
    <property type="match status" value="1"/>
</dbReference>
<dbReference type="Pfam" id="PF07583">
    <property type="entry name" value="PSCyt2"/>
    <property type="match status" value="1"/>
</dbReference>
<dbReference type="PANTHER" id="PTHR35889:SF3">
    <property type="entry name" value="F-BOX DOMAIN-CONTAINING PROTEIN"/>
    <property type="match status" value="1"/>
</dbReference>
<feature type="domain" description="DUF1553" evidence="3">
    <location>
        <begin position="443"/>
        <end position="583"/>
    </location>
</feature>
<organism evidence="5 6">
    <name type="scientific">Granulicella cerasi</name>
    <dbReference type="NCBI Taxonomy" id="741063"/>
    <lineage>
        <taxon>Bacteria</taxon>
        <taxon>Pseudomonadati</taxon>
        <taxon>Acidobacteriota</taxon>
        <taxon>Terriglobia</taxon>
        <taxon>Terriglobales</taxon>
        <taxon>Acidobacteriaceae</taxon>
        <taxon>Granulicella</taxon>
    </lineage>
</organism>
<evidence type="ECO:0000313" key="6">
    <source>
        <dbReference type="Proteomes" id="UP001596391"/>
    </source>
</evidence>
<dbReference type="PANTHER" id="PTHR35889">
    <property type="entry name" value="CYCLOINULO-OLIGOSACCHARIDE FRUCTANOTRANSFERASE-RELATED"/>
    <property type="match status" value="1"/>
</dbReference>
<feature type="domain" description="DUF1549" evidence="2">
    <location>
        <begin position="118"/>
        <end position="318"/>
    </location>
</feature>
<proteinExistence type="predicted"/>
<evidence type="ECO:0000259" key="3">
    <source>
        <dbReference type="Pfam" id="PF07587"/>
    </source>
</evidence>
<feature type="region of interest" description="Disordered" evidence="1">
    <location>
        <begin position="574"/>
        <end position="606"/>
    </location>
</feature>
<feature type="compositionally biased region" description="Low complexity" evidence="1">
    <location>
        <begin position="587"/>
        <end position="606"/>
    </location>
</feature>
<dbReference type="InterPro" id="IPR011429">
    <property type="entry name" value="Cyt_c_Planctomycete-type"/>
</dbReference>
<dbReference type="EMBL" id="JBHSWI010000001">
    <property type="protein sequence ID" value="MFC6646269.1"/>
    <property type="molecule type" value="Genomic_DNA"/>
</dbReference>
<dbReference type="Pfam" id="PF07635">
    <property type="entry name" value="PSCyt1"/>
    <property type="match status" value="1"/>
</dbReference>
<reference evidence="6" key="1">
    <citation type="journal article" date="2019" name="Int. J. Syst. Evol. Microbiol.">
        <title>The Global Catalogue of Microorganisms (GCM) 10K type strain sequencing project: providing services to taxonomists for standard genome sequencing and annotation.</title>
        <authorList>
            <consortium name="The Broad Institute Genomics Platform"/>
            <consortium name="The Broad Institute Genome Sequencing Center for Infectious Disease"/>
            <person name="Wu L."/>
            <person name="Ma J."/>
        </authorList>
    </citation>
    <scope>NUCLEOTIDE SEQUENCE [LARGE SCALE GENOMIC DNA]</scope>
    <source>
        <strain evidence="6">CGMCC 1.16026</strain>
    </source>
</reference>
<protein>
    <submittedName>
        <fullName evidence="5">PSD1 and planctomycete cytochrome C domain-containing protein</fullName>
    </submittedName>
</protein>
<dbReference type="InterPro" id="IPR011444">
    <property type="entry name" value="DUF1549"/>
</dbReference>
<keyword evidence="6" id="KW-1185">Reference proteome</keyword>
<evidence type="ECO:0000313" key="5">
    <source>
        <dbReference type="EMBL" id="MFC6646269.1"/>
    </source>
</evidence>
<evidence type="ECO:0000259" key="2">
    <source>
        <dbReference type="Pfam" id="PF07583"/>
    </source>
</evidence>
<dbReference type="Proteomes" id="UP001596391">
    <property type="component" value="Unassembled WGS sequence"/>
</dbReference>
<name>A0ABW1ZAX9_9BACT</name>
<sequence length="606" mass="66578">MCHASAEKGGLRLDSRKALLQGGKDGAVVVPGHPELSTLSSAVHYADPRLQMPPRAPLKPEEVAALDQWIKDGLPWPASADKPAVTTVSAEDRKFWSFMPVVAPAVPDVTSKWAYNDIDRFVLAKLEEKHLKPNGDADKRTLLRRVTYDLTGLPPTTAEMKAFLADKSPQAYEHVVDRLLASPAYGERWGRIWLDVVRYADTTGALGDFPIPQAVKYRDWVIASFNEDMPYDRFLKEQLAGDLMPAANDDEHWKQTIATGYLAGANIADNAQIYDAVDNLGSAMLGMTVSCARCHNHKFDPIPTSDYYALAGIFKSTHFPKAGNDGKRYQSELVLRHPQDAAAPEQVAFQAQLKPIADAIAAVNRLPGTYDDLMPQLQRRRMNLYARAPQFPEMAYAVSDMPAPAKAQIMLHGDPLQLGDEVPRGELQVLGGGALPATTKDSGRLELAAWVASAQNPTTARVFVNRLWQGHFGRGIVATPNNFGTRGVAPSNQALLDYLATQLTSNGWQVKRMQRMMVLSHAYRLSGEANSANNEVDPDNAYIWKHTMVRLDAEEIRDTLLADSGQLDRTLAARSLSHRRASGTGKSRTPSCLTCRSTRTTSAPCT</sequence>
<evidence type="ECO:0000259" key="4">
    <source>
        <dbReference type="Pfam" id="PF07635"/>
    </source>
</evidence>
<dbReference type="InterPro" id="IPR022655">
    <property type="entry name" value="DUF1553"/>
</dbReference>
<feature type="domain" description="Cytochrome C Planctomycete-type" evidence="4">
    <location>
        <begin position="2"/>
        <end position="55"/>
    </location>
</feature>
<accession>A0ABW1ZAX9</accession>